<dbReference type="SMART" id="SM00283">
    <property type="entry name" value="MA"/>
    <property type="match status" value="1"/>
</dbReference>
<evidence type="ECO:0000256" key="6">
    <source>
        <dbReference type="SAM" id="Phobius"/>
    </source>
</evidence>
<comment type="similarity">
    <text evidence="4">Belongs to the methyl-accepting chemotaxis (MCP) protein family.</text>
</comment>
<dbReference type="PANTHER" id="PTHR32089">
    <property type="entry name" value="METHYL-ACCEPTING CHEMOTAXIS PROTEIN MCPB"/>
    <property type="match status" value="1"/>
</dbReference>
<feature type="transmembrane region" description="Helical" evidence="6">
    <location>
        <begin position="283"/>
        <end position="305"/>
    </location>
</feature>
<dbReference type="PROSITE" id="PS50192">
    <property type="entry name" value="T_SNARE"/>
    <property type="match status" value="1"/>
</dbReference>
<dbReference type="AlphaFoldDB" id="A0A7X4RUJ6"/>
<keyword evidence="6" id="KW-0472">Membrane</keyword>
<evidence type="ECO:0000256" key="2">
    <source>
        <dbReference type="ARBA" id="ARBA00022519"/>
    </source>
</evidence>
<dbReference type="SMART" id="SM00304">
    <property type="entry name" value="HAMP"/>
    <property type="match status" value="1"/>
</dbReference>
<dbReference type="CDD" id="cd11386">
    <property type="entry name" value="MCP_signal"/>
    <property type="match status" value="1"/>
</dbReference>
<comment type="caution">
    <text evidence="10">The sequence shown here is derived from an EMBL/GenBank/DDBJ whole genome shotgun (WGS) entry which is preliminary data.</text>
</comment>
<keyword evidence="2" id="KW-0997">Cell inner membrane</keyword>
<evidence type="ECO:0000259" key="8">
    <source>
        <dbReference type="PROSITE" id="PS50192"/>
    </source>
</evidence>
<feature type="domain" description="T-SNARE coiled-coil homology" evidence="8">
    <location>
        <begin position="548"/>
        <end position="610"/>
    </location>
</feature>
<evidence type="ECO:0000259" key="7">
    <source>
        <dbReference type="PROSITE" id="PS50111"/>
    </source>
</evidence>
<dbReference type="GO" id="GO:0007165">
    <property type="term" value="P:signal transduction"/>
    <property type="evidence" value="ECO:0007669"/>
    <property type="project" value="UniProtKB-KW"/>
</dbReference>
<dbReference type="Pfam" id="PF00015">
    <property type="entry name" value="MCPsignal"/>
    <property type="match status" value="1"/>
</dbReference>
<keyword evidence="6" id="KW-1133">Transmembrane helix</keyword>
<reference evidence="10 11" key="1">
    <citation type="submission" date="2019-10" db="EMBL/GenBank/DDBJ databases">
        <title>Vibrio sp. nov. isolated from a shrimp pond.</title>
        <authorList>
            <person name="Gomez-Gil B."/>
            <person name="Enciso-Ibarra J."/>
            <person name="Enciso-Ibarra K."/>
            <person name="Bolan-Mejia C."/>
        </authorList>
    </citation>
    <scope>NUCLEOTIDE SEQUENCE [LARGE SCALE GENOMIC DNA]</scope>
    <source>
        <strain evidence="10 11">CAIM 722</strain>
    </source>
</reference>
<name>A0A7X4RUJ6_9VIBR</name>
<evidence type="ECO:0000256" key="4">
    <source>
        <dbReference type="ARBA" id="ARBA00029447"/>
    </source>
</evidence>
<gene>
    <name evidence="10" type="ORF">F9817_12105</name>
</gene>
<dbReference type="GO" id="GO:0005886">
    <property type="term" value="C:plasma membrane"/>
    <property type="evidence" value="ECO:0007669"/>
    <property type="project" value="UniProtKB-SubCell"/>
</dbReference>
<dbReference type="EMBL" id="WEKT01000020">
    <property type="protein sequence ID" value="MZI93936.1"/>
    <property type="molecule type" value="Genomic_DNA"/>
</dbReference>
<dbReference type="SUPFAM" id="SSF103190">
    <property type="entry name" value="Sensory domain-like"/>
    <property type="match status" value="1"/>
</dbReference>
<accession>A0A7X4RUJ6</accession>
<dbReference type="Pfam" id="PF00672">
    <property type="entry name" value="HAMP"/>
    <property type="match status" value="1"/>
</dbReference>
<dbReference type="PROSITE" id="PS50111">
    <property type="entry name" value="CHEMOTAXIS_TRANSDUC_2"/>
    <property type="match status" value="1"/>
</dbReference>
<dbReference type="PROSITE" id="PS50885">
    <property type="entry name" value="HAMP"/>
    <property type="match status" value="1"/>
</dbReference>
<dbReference type="GO" id="GO:0006935">
    <property type="term" value="P:chemotaxis"/>
    <property type="evidence" value="ECO:0007669"/>
    <property type="project" value="UniProtKB-ARBA"/>
</dbReference>
<protein>
    <submittedName>
        <fullName evidence="10">HAMP domain-containing protein</fullName>
    </submittedName>
</protein>
<dbReference type="InterPro" id="IPR004089">
    <property type="entry name" value="MCPsignal_dom"/>
</dbReference>
<evidence type="ECO:0000313" key="10">
    <source>
        <dbReference type="EMBL" id="MZI93936.1"/>
    </source>
</evidence>
<keyword evidence="11" id="KW-1185">Reference proteome</keyword>
<proteinExistence type="inferred from homology"/>
<dbReference type="InterPro" id="IPR003660">
    <property type="entry name" value="HAMP_dom"/>
</dbReference>
<dbReference type="CDD" id="cd18773">
    <property type="entry name" value="PDC1_HK_sensor"/>
    <property type="match status" value="1"/>
</dbReference>
<dbReference type="Proteomes" id="UP000462621">
    <property type="component" value="Unassembled WGS sequence"/>
</dbReference>
<evidence type="ECO:0000256" key="5">
    <source>
        <dbReference type="PROSITE-ProRule" id="PRU00284"/>
    </source>
</evidence>
<keyword evidence="6" id="KW-0812">Transmembrane</keyword>
<dbReference type="RefSeq" id="WP_161155862.1">
    <property type="nucleotide sequence ID" value="NZ_WEKT01000020.1"/>
</dbReference>
<evidence type="ECO:0000313" key="11">
    <source>
        <dbReference type="Proteomes" id="UP000462621"/>
    </source>
</evidence>
<dbReference type="CDD" id="cd06225">
    <property type="entry name" value="HAMP"/>
    <property type="match status" value="1"/>
</dbReference>
<evidence type="ECO:0000259" key="9">
    <source>
        <dbReference type="PROSITE" id="PS50885"/>
    </source>
</evidence>
<dbReference type="PANTHER" id="PTHR32089:SF55">
    <property type="entry name" value="METHYL ACCEPTING SENSORY TRANSDUCER WITH CACHE_2 SMALL MOLECULE BINDING DOMAIN"/>
    <property type="match status" value="1"/>
</dbReference>
<evidence type="ECO:0000256" key="3">
    <source>
        <dbReference type="ARBA" id="ARBA00023224"/>
    </source>
</evidence>
<organism evidence="10 11">
    <name type="scientific">Vibrio eleionomae</name>
    <dbReference type="NCBI Taxonomy" id="2653505"/>
    <lineage>
        <taxon>Bacteria</taxon>
        <taxon>Pseudomonadati</taxon>
        <taxon>Pseudomonadota</taxon>
        <taxon>Gammaproteobacteria</taxon>
        <taxon>Vibrionales</taxon>
        <taxon>Vibrionaceae</taxon>
        <taxon>Vibrio</taxon>
    </lineage>
</organism>
<comment type="subcellular location">
    <subcellularLocation>
        <location evidence="1">Cell inner membrane</location>
        <topology evidence="1">Multi-pass membrane protein</topology>
    </subcellularLocation>
</comment>
<dbReference type="InterPro" id="IPR000727">
    <property type="entry name" value="T_SNARE_dom"/>
</dbReference>
<sequence>MSKIGFKKTLILSSALIMGIAVGTSNYFNYRSESKVLKTTIYRSTQNYVHQLSSRLDNFIKQKSDAVSNIADDYKQYQYQDGHAERMRVAAVTGDIFNLTVGFSNGDAYCSYNLPGWTNNKNPDSYNAAQRPWFSKAMQSPGLIYTAPYADATTKQMMVSIGKKSGKDSVILADIPLTLLKEIVESVQIKGSIAMIMQDNSSILASTSAVVKVGDKLNDYDSLAHLVPSIKQNKKYTDYDLNGVDKVMFAERIPYGDTSWYLLVGLDKSVVFADLNELAKQTIILTIIYVLVAIALITLILHIIYRPILELKATIRTLASGEGDLTRRLDVKSNDDLGQIGQDVNTFIAHLQKLMLQIEDFSGQLVSNISSMESTSKQNSKILGQHVQETEQISTAIEEMSATANTVAQNAQESVGYTQEVADMGQSSLVILSRAKTHVNRLVSNVDNTAESMENMSEETKGINQILAVIGDIASQTNLLALNAAIEAARAGEQGRGFAVVADEVRALASRTQDSTEEIEKALTKLLQGSEEVLSLMEGTKDTCQETFDGTSEVETSLNSLTGQVNSINDLIIRIATSAEEQSSVTDEISKNMNQLTEIVKQLNDNDTTTVSQLNSISNINDSLSSIVNKFKLR</sequence>
<dbReference type="FunFam" id="1.10.287.950:FF:000001">
    <property type="entry name" value="Methyl-accepting chemotaxis sensory transducer"/>
    <property type="match status" value="1"/>
</dbReference>
<evidence type="ECO:0000256" key="1">
    <source>
        <dbReference type="ARBA" id="ARBA00004429"/>
    </source>
</evidence>
<dbReference type="InterPro" id="IPR029151">
    <property type="entry name" value="Sensor-like_sf"/>
</dbReference>
<feature type="domain" description="Methyl-accepting transducer" evidence="7">
    <location>
        <begin position="361"/>
        <end position="597"/>
    </location>
</feature>
<dbReference type="Gene3D" id="3.30.450.20">
    <property type="entry name" value="PAS domain"/>
    <property type="match status" value="2"/>
</dbReference>
<dbReference type="Gene3D" id="1.10.287.950">
    <property type="entry name" value="Methyl-accepting chemotaxis protein"/>
    <property type="match status" value="1"/>
</dbReference>
<keyword evidence="3 5" id="KW-0807">Transducer</keyword>
<keyword evidence="2" id="KW-1003">Cell membrane</keyword>
<feature type="domain" description="HAMP" evidence="9">
    <location>
        <begin position="302"/>
        <end position="356"/>
    </location>
</feature>
<dbReference type="SUPFAM" id="SSF58104">
    <property type="entry name" value="Methyl-accepting chemotaxis protein (MCP) signaling domain"/>
    <property type="match status" value="1"/>
</dbReference>